<reference evidence="2 3" key="1">
    <citation type="journal article" date="2015" name="Fungal Genet. Biol.">
        <title>Evolution of novel wood decay mechanisms in Agaricales revealed by the genome sequences of Fistulina hepatica and Cylindrobasidium torrendii.</title>
        <authorList>
            <person name="Floudas D."/>
            <person name="Held B.W."/>
            <person name="Riley R."/>
            <person name="Nagy L.G."/>
            <person name="Koehler G."/>
            <person name="Ransdell A.S."/>
            <person name="Younus H."/>
            <person name="Chow J."/>
            <person name="Chiniquy J."/>
            <person name="Lipzen A."/>
            <person name="Tritt A."/>
            <person name="Sun H."/>
            <person name="Haridas S."/>
            <person name="LaButti K."/>
            <person name="Ohm R.A."/>
            <person name="Kues U."/>
            <person name="Blanchette R.A."/>
            <person name="Grigoriev I.V."/>
            <person name="Minto R.E."/>
            <person name="Hibbett D.S."/>
        </authorList>
    </citation>
    <scope>NUCLEOTIDE SEQUENCE [LARGE SCALE GENOMIC DNA]</scope>
    <source>
        <strain evidence="2 3">FP15055 ss-10</strain>
    </source>
</reference>
<dbReference type="PROSITE" id="PS50181">
    <property type="entry name" value="FBOX"/>
    <property type="match status" value="1"/>
</dbReference>
<evidence type="ECO:0000259" key="1">
    <source>
        <dbReference type="PROSITE" id="PS50181"/>
    </source>
</evidence>
<dbReference type="Proteomes" id="UP000054007">
    <property type="component" value="Unassembled WGS sequence"/>
</dbReference>
<evidence type="ECO:0000313" key="3">
    <source>
        <dbReference type="Proteomes" id="UP000054007"/>
    </source>
</evidence>
<sequence length="516" mass="57623">MLSITDLPPELLVSVFAFLQLPDLSCTRCVCKQFAQVISTSLILRYQMSLERYGMKHNPHSEMDTAQSLDALERHLDAWTPSILEPSFVKIVDISNKDSGIYELSGGTYFLGRTAGQTVPFLRLPSSPEDPVQWDELHVQGDIVDIGIAVYEHDLFVAVVMDPAPNLFLRFYSLSAKGPHPSAKRHSLFVQNQPVGRISVCLEIVGPHLILVTRDIFPPGDSSTPDSTYVFNWMEGRRIKTIRHPNQTYSGLVFLTPTLVVFPDLKSFALDIWRIDDDSCVPLVTLNLPLLNSGFSIQHMACRSCPNPGSFSKNAAKRPFQYDPEEAIIIFHVHLASLGPSIPFAFFVHKRTLVDLIPEPSSSFTTTEEEEGAPTVIPWSTWSPGKTRWIFQNTLDLITTTAGQRYVYLQKQHPAVACVLDFNMRGRAAGRSVLRSDTNDNGKEGGTPFDEALEGTLPCYVSCVEMACVEGMVDAENGNGNAAQRLETVIMDEERILGFKLDDSYRLKDLVIWYFG</sequence>
<protein>
    <recommendedName>
        <fullName evidence="1">F-box domain-containing protein</fullName>
    </recommendedName>
</protein>
<evidence type="ECO:0000313" key="2">
    <source>
        <dbReference type="EMBL" id="KIY69956.1"/>
    </source>
</evidence>
<dbReference type="InterPro" id="IPR001810">
    <property type="entry name" value="F-box_dom"/>
</dbReference>
<feature type="domain" description="F-box" evidence="1">
    <location>
        <begin position="1"/>
        <end position="47"/>
    </location>
</feature>
<dbReference type="SUPFAM" id="SSF81383">
    <property type="entry name" value="F-box domain"/>
    <property type="match status" value="1"/>
</dbReference>
<organism evidence="2 3">
    <name type="scientific">Cylindrobasidium torrendii FP15055 ss-10</name>
    <dbReference type="NCBI Taxonomy" id="1314674"/>
    <lineage>
        <taxon>Eukaryota</taxon>
        <taxon>Fungi</taxon>
        <taxon>Dikarya</taxon>
        <taxon>Basidiomycota</taxon>
        <taxon>Agaricomycotina</taxon>
        <taxon>Agaricomycetes</taxon>
        <taxon>Agaricomycetidae</taxon>
        <taxon>Agaricales</taxon>
        <taxon>Marasmiineae</taxon>
        <taxon>Physalacriaceae</taxon>
        <taxon>Cylindrobasidium</taxon>
    </lineage>
</organism>
<dbReference type="Gene3D" id="1.20.1280.50">
    <property type="match status" value="1"/>
</dbReference>
<dbReference type="Pfam" id="PF12937">
    <property type="entry name" value="F-box-like"/>
    <property type="match status" value="1"/>
</dbReference>
<dbReference type="STRING" id="1314674.A0A0D7BK19"/>
<name>A0A0D7BK19_9AGAR</name>
<gene>
    <name evidence="2" type="ORF">CYLTODRAFT_420264</name>
</gene>
<dbReference type="InterPro" id="IPR036047">
    <property type="entry name" value="F-box-like_dom_sf"/>
</dbReference>
<proteinExistence type="predicted"/>
<keyword evidence="3" id="KW-1185">Reference proteome</keyword>
<dbReference type="AlphaFoldDB" id="A0A0D7BK19"/>
<dbReference type="OrthoDB" id="2751409at2759"/>
<dbReference type="EMBL" id="KN880476">
    <property type="protein sequence ID" value="KIY69956.1"/>
    <property type="molecule type" value="Genomic_DNA"/>
</dbReference>
<accession>A0A0D7BK19</accession>